<evidence type="ECO:0000313" key="5">
    <source>
        <dbReference type="Proteomes" id="UP000829354"/>
    </source>
</evidence>
<gene>
    <name evidence="2" type="ORF">L3Y34_001564</name>
    <name evidence="3" type="ORF">L5515_004418</name>
</gene>
<reference evidence="2 4" key="2">
    <citation type="submission" date="2022-05" db="EMBL/GenBank/DDBJ databases">
        <title>Chromosome-level reference genomes for two strains of Caenorhabditis briggsae: an improved platform for comparative genomics.</title>
        <authorList>
            <person name="Stevens L."/>
            <person name="Andersen E.C."/>
        </authorList>
    </citation>
    <scope>NUCLEOTIDE SEQUENCE [LARGE SCALE GENOMIC DNA]</scope>
    <source>
        <strain evidence="2">QX1410_ONT</strain>
        <tissue evidence="2">Whole-organism</tissue>
    </source>
</reference>
<keyword evidence="5" id="KW-1185">Reference proteome</keyword>
<feature type="compositionally biased region" description="Basic and acidic residues" evidence="1">
    <location>
        <begin position="1"/>
        <end position="26"/>
    </location>
</feature>
<name>A0AAE9EMM2_CAEBR</name>
<proteinExistence type="predicted"/>
<evidence type="ECO:0000313" key="2">
    <source>
        <dbReference type="EMBL" id="ULU01294.1"/>
    </source>
</evidence>
<dbReference type="InterPro" id="IPR020149">
    <property type="entry name" value="Uncharacterised_C02F5.10"/>
</dbReference>
<dbReference type="Proteomes" id="UP000827892">
    <property type="component" value="Chromosome III"/>
</dbReference>
<reference evidence="3 5" key="1">
    <citation type="submission" date="2022-04" db="EMBL/GenBank/DDBJ databases">
        <title>Chromosome-level reference genomes for two strains of Caenorhabditis briggsae: an improved platform for comparative genomics.</title>
        <authorList>
            <person name="Stevens L."/>
            <person name="Andersen E."/>
        </authorList>
    </citation>
    <scope>NUCLEOTIDE SEQUENCE [LARGE SCALE GENOMIC DNA]</scope>
    <source>
        <strain evidence="3">VX34</strain>
        <tissue evidence="3">Whole-organism</tissue>
    </source>
</reference>
<evidence type="ECO:0000256" key="1">
    <source>
        <dbReference type="SAM" id="MobiDB-lite"/>
    </source>
</evidence>
<feature type="region of interest" description="Disordered" evidence="1">
    <location>
        <begin position="1"/>
        <end position="38"/>
    </location>
</feature>
<dbReference type="Pfam" id="PF17309">
    <property type="entry name" value="DUF5356"/>
    <property type="match status" value="1"/>
</dbReference>
<evidence type="ECO:0000313" key="4">
    <source>
        <dbReference type="Proteomes" id="UP000827892"/>
    </source>
</evidence>
<sequence>MSEKQPTEENEKRIEKKTSDETEEKLPMPIIQQSIRQLPKIEITDDEKGEKLPECSEGEWDASDEPFSAELLNVKNAPNKVSVFSGPYRSKETVETIKKIKPAVPQVAPVIDERPDKLAQMMSRIFSEIIDGRDLSKIKVTISTKLS</sequence>
<dbReference type="Proteomes" id="UP000829354">
    <property type="component" value="Chromosome III"/>
</dbReference>
<dbReference type="EMBL" id="CP090893">
    <property type="protein sequence ID" value="ULU01294.1"/>
    <property type="molecule type" value="Genomic_DNA"/>
</dbReference>
<organism evidence="3 5">
    <name type="scientific">Caenorhabditis briggsae</name>
    <dbReference type="NCBI Taxonomy" id="6238"/>
    <lineage>
        <taxon>Eukaryota</taxon>
        <taxon>Metazoa</taxon>
        <taxon>Ecdysozoa</taxon>
        <taxon>Nematoda</taxon>
        <taxon>Chromadorea</taxon>
        <taxon>Rhabditida</taxon>
        <taxon>Rhabditina</taxon>
        <taxon>Rhabditomorpha</taxon>
        <taxon>Rhabditoidea</taxon>
        <taxon>Rhabditidae</taxon>
        <taxon>Peloderinae</taxon>
        <taxon>Caenorhabditis</taxon>
    </lineage>
</organism>
<dbReference type="EMBL" id="CP092622">
    <property type="protein sequence ID" value="UMM23955.1"/>
    <property type="molecule type" value="Genomic_DNA"/>
</dbReference>
<accession>A0AAE9EMM2</accession>
<dbReference type="AlphaFoldDB" id="A0AAE9EMM2"/>
<evidence type="ECO:0000313" key="3">
    <source>
        <dbReference type="EMBL" id="UMM23955.1"/>
    </source>
</evidence>
<protein>
    <submittedName>
        <fullName evidence="3">Uncharacterized protein</fullName>
    </submittedName>
</protein>